<proteinExistence type="predicted"/>
<evidence type="ECO:0000313" key="2">
    <source>
        <dbReference type="EMBL" id="AYV79757.1"/>
    </source>
</evidence>
<organism evidence="2">
    <name type="scientific">Faunusvirus sp</name>
    <dbReference type="NCBI Taxonomy" id="2487766"/>
    <lineage>
        <taxon>Viruses</taxon>
        <taxon>Varidnaviria</taxon>
        <taxon>Bamfordvirae</taxon>
        <taxon>Nucleocytoviricota</taxon>
        <taxon>Megaviricetes</taxon>
        <taxon>Imitervirales</taxon>
        <taxon>Mimiviridae</taxon>
    </lineage>
</organism>
<accession>A0A3G4ZXW3</accession>
<protein>
    <submittedName>
        <fullName evidence="2">Uncharacterized protein</fullName>
    </submittedName>
</protein>
<dbReference type="EMBL" id="MK072177">
    <property type="protein sequence ID" value="AYV79757.1"/>
    <property type="molecule type" value="Genomic_DNA"/>
</dbReference>
<feature type="coiled-coil region" evidence="1">
    <location>
        <begin position="99"/>
        <end position="137"/>
    </location>
</feature>
<sequence length="153" mass="18112">MSVFYRYPERWSEDFKREQLKSYRRSFPKSTGPCPFTWRTGTVLEHEEMRRIQIECDIKKTITSENKAHVKKCAKDQELDDLATAIASKIKKSSGSSNIDKLLAENKQLRKELLKACSDRDDEFNNLKSENENLRRELLIIYKHIDQDKKLKK</sequence>
<reference evidence="2" key="1">
    <citation type="submission" date="2018-10" db="EMBL/GenBank/DDBJ databases">
        <title>Hidden diversity of soil giant viruses.</title>
        <authorList>
            <person name="Schulz F."/>
            <person name="Alteio L."/>
            <person name="Goudeau D."/>
            <person name="Ryan E.M."/>
            <person name="Malmstrom R.R."/>
            <person name="Blanchard J."/>
            <person name="Woyke T."/>
        </authorList>
    </citation>
    <scope>NUCLEOTIDE SEQUENCE</scope>
    <source>
        <strain evidence="2">FNV1</strain>
    </source>
</reference>
<keyword evidence="1" id="KW-0175">Coiled coil</keyword>
<name>A0A3G4ZXW3_9VIRU</name>
<evidence type="ECO:0000256" key="1">
    <source>
        <dbReference type="SAM" id="Coils"/>
    </source>
</evidence>
<gene>
    <name evidence="2" type="ORF">Faunusvirus46_8</name>
</gene>